<protein>
    <submittedName>
        <fullName evidence="2">Uncharacterized protein</fullName>
    </submittedName>
</protein>
<feature type="region of interest" description="Disordered" evidence="1">
    <location>
        <begin position="301"/>
        <end position="320"/>
    </location>
</feature>
<name>A0A6C0KSX2_9ZZZZ</name>
<feature type="region of interest" description="Disordered" evidence="1">
    <location>
        <begin position="631"/>
        <end position="650"/>
    </location>
</feature>
<evidence type="ECO:0000256" key="1">
    <source>
        <dbReference type="SAM" id="MobiDB-lite"/>
    </source>
</evidence>
<reference evidence="2" key="1">
    <citation type="journal article" date="2020" name="Nature">
        <title>Giant virus diversity and host interactions through global metagenomics.</title>
        <authorList>
            <person name="Schulz F."/>
            <person name="Roux S."/>
            <person name="Paez-Espino D."/>
            <person name="Jungbluth S."/>
            <person name="Walsh D.A."/>
            <person name="Denef V.J."/>
            <person name="McMahon K.D."/>
            <person name="Konstantinidis K.T."/>
            <person name="Eloe-Fadrosh E.A."/>
            <person name="Kyrpides N.C."/>
            <person name="Woyke T."/>
        </authorList>
    </citation>
    <scope>NUCLEOTIDE SEQUENCE</scope>
    <source>
        <strain evidence="2">GVMAG-S-3300013093-109</strain>
    </source>
</reference>
<dbReference type="EMBL" id="MN740971">
    <property type="protein sequence ID" value="QHU20709.1"/>
    <property type="molecule type" value="Genomic_DNA"/>
</dbReference>
<organism evidence="2">
    <name type="scientific">viral metagenome</name>
    <dbReference type="NCBI Taxonomy" id="1070528"/>
    <lineage>
        <taxon>unclassified sequences</taxon>
        <taxon>metagenomes</taxon>
        <taxon>organismal metagenomes</taxon>
    </lineage>
</organism>
<sequence length="737" mass="81279">MPSFIDKITKYVYTQMILNSAFHKILKVEICSMEVVALAGLLGLGYGVSKVSQKKKPETPNIQPQMNHLGQHVRSSSVLPPSDREYPLLRTNAVEEGFVPAARGPNSDALTLAPKGSSATGFGPDLDMMYQMPNGQTYPSEPSTGPYGTAFGYASNKPPYAPRSVPGKSTIGQPHQSAIDSNVPMVEYRSDGFESSPNYIDSDYVISPLSGQRIPSNDFKHNNMQPFFGGRIKQNMAPQANTSKLDMYNGNGSTQMRKREVENMFETSRAPYGNPYGMEDNTDFFQSRISSQAPIVRNGERPFEPTRVAPGLNEKFGSMGKGGFQELEINEIMRPKDTNDLRVLTNPKETYNTPMVPGGHYIGTNADVSDVGEVRKYKPDTFYIDESGERFFVTTGDLIKDTVRSTQVLPHTTRPETSVEYEGVASSQDFGESYVTGSYRMPMGQQYGGAGYRNADMTSYYTKDTSAQKADYGKSSIEIRPNERNETSERVMALNAVPADNGLVTAHYTDDARPTRRAETTGSIRMTATPINFADRAPAITVWDPKDIARTTVKESTIYLDRMGIMAASSAPERLKVYDPDDIAKPTQKSQLSANLAWTGPGGNGAWNDAMDPTYAYNMRTNPNKEQIAKGRKPIAGSGSSATFNGDPGRQLSKKLDADYINDRALAVNRPIDLTPSAADMGRVEYRVPLNLDVSRERNTYSAVEAVDNNPLMQSLRKNAEADDAAIREYRQYLSNQ</sequence>
<proteinExistence type="predicted"/>
<dbReference type="AlphaFoldDB" id="A0A6C0KSX2"/>
<accession>A0A6C0KSX2</accession>
<evidence type="ECO:0000313" key="2">
    <source>
        <dbReference type="EMBL" id="QHU20709.1"/>
    </source>
</evidence>